<accession>A0AAC8Q322</accession>
<dbReference type="PROSITE" id="PS51257">
    <property type="entry name" value="PROKAR_LIPOPROTEIN"/>
    <property type="match status" value="1"/>
</dbReference>
<evidence type="ECO:0000256" key="1">
    <source>
        <dbReference type="ARBA" id="ARBA00004167"/>
    </source>
</evidence>
<dbReference type="InterPro" id="IPR029405">
    <property type="entry name" value="APCDD1_dom"/>
</dbReference>
<evidence type="ECO:0000256" key="5">
    <source>
        <dbReference type="ARBA" id="ARBA00023180"/>
    </source>
</evidence>
<dbReference type="PANTHER" id="PTHR31021:SF1">
    <property type="entry name" value="CHROMOSOME UNDETERMINED SCAFFOLD_56, WHOLE GENOME SHOTGUN SEQUENCE"/>
    <property type="match status" value="1"/>
</dbReference>
<dbReference type="GO" id="GO:0017147">
    <property type="term" value="F:Wnt-protein binding"/>
    <property type="evidence" value="ECO:0007669"/>
    <property type="project" value="InterPro"/>
</dbReference>
<protein>
    <submittedName>
        <fullName evidence="9">Adenomatous polyposis coli down-regulated (APCDD)-like protein</fullName>
    </submittedName>
</protein>
<dbReference type="SMART" id="SM01352">
    <property type="entry name" value="APCDDC"/>
    <property type="match status" value="1"/>
</dbReference>
<feature type="signal peptide" evidence="6">
    <location>
        <begin position="1"/>
        <end position="17"/>
    </location>
</feature>
<dbReference type="GO" id="GO:0030178">
    <property type="term" value="P:negative regulation of Wnt signaling pathway"/>
    <property type="evidence" value="ECO:0007669"/>
    <property type="project" value="InterPro"/>
</dbReference>
<evidence type="ECO:0000259" key="7">
    <source>
        <dbReference type="SMART" id="SM01352"/>
    </source>
</evidence>
<reference evidence="8 10" key="1">
    <citation type="submission" date="2015-05" db="EMBL/GenBank/DDBJ databases">
        <title>Genome assembly of Archangium gephyra DSM 2261.</title>
        <authorList>
            <person name="Sharma G."/>
            <person name="Subramanian S."/>
        </authorList>
    </citation>
    <scope>NUCLEOTIDE SEQUENCE [LARGE SCALE GENOMIC DNA]</scope>
    <source>
        <strain evidence="8 10">DSM 2261</strain>
    </source>
</reference>
<feature type="chain" id="PRO_5042147647" evidence="6">
    <location>
        <begin position="18"/>
        <end position="204"/>
    </location>
</feature>
<keyword evidence="3 6" id="KW-0732">Signal</keyword>
<comment type="subcellular location">
    <subcellularLocation>
        <location evidence="1">Membrane</location>
        <topology evidence="1">Single-pass membrane protein</topology>
    </subcellularLocation>
</comment>
<proteinExistence type="predicted"/>
<evidence type="ECO:0000313" key="9">
    <source>
        <dbReference type="EMBL" id="REG33127.1"/>
    </source>
</evidence>
<evidence type="ECO:0000256" key="2">
    <source>
        <dbReference type="ARBA" id="ARBA00022692"/>
    </source>
</evidence>
<evidence type="ECO:0000313" key="11">
    <source>
        <dbReference type="Proteomes" id="UP000256345"/>
    </source>
</evidence>
<dbReference type="AlphaFoldDB" id="A0AAC8Q322"/>
<evidence type="ECO:0000256" key="4">
    <source>
        <dbReference type="ARBA" id="ARBA00023136"/>
    </source>
</evidence>
<reference evidence="9 11" key="2">
    <citation type="submission" date="2018-08" db="EMBL/GenBank/DDBJ databases">
        <title>Genomic Encyclopedia of Archaeal and Bacterial Type Strains, Phase II (KMG-II): from individual species to whole genera.</title>
        <authorList>
            <person name="Goeker M."/>
        </authorList>
    </citation>
    <scope>NUCLEOTIDE SEQUENCE [LARGE SCALE GENOMIC DNA]</scope>
    <source>
        <strain evidence="9 11">DSM 2261</strain>
    </source>
</reference>
<organism evidence="8 10">
    <name type="scientific">Archangium gephyra</name>
    <dbReference type="NCBI Taxonomy" id="48"/>
    <lineage>
        <taxon>Bacteria</taxon>
        <taxon>Pseudomonadati</taxon>
        <taxon>Myxococcota</taxon>
        <taxon>Myxococcia</taxon>
        <taxon>Myxococcales</taxon>
        <taxon>Cystobacterineae</taxon>
        <taxon>Archangiaceae</taxon>
        <taxon>Archangium</taxon>
    </lineage>
</organism>
<dbReference type="Pfam" id="PF14921">
    <property type="entry name" value="APCDDC"/>
    <property type="match status" value="1"/>
</dbReference>
<keyword evidence="2" id="KW-0812">Transmembrane</keyword>
<keyword evidence="11" id="KW-1185">Reference proteome</keyword>
<dbReference type="KEGG" id="age:AA314_01801"/>
<gene>
    <name evidence="8" type="ORF">AA314_01801</name>
    <name evidence="9" type="ORF">ATI61_104417</name>
</gene>
<keyword evidence="5" id="KW-0325">Glycoprotein</keyword>
<dbReference type="Proteomes" id="UP000256345">
    <property type="component" value="Unassembled WGS sequence"/>
</dbReference>
<evidence type="ECO:0000256" key="6">
    <source>
        <dbReference type="SAM" id="SignalP"/>
    </source>
</evidence>
<evidence type="ECO:0000313" key="10">
    <source>
        <dbReference type="Proteomes" id="UP000035579"/>
    </source>
</evidence>
<dbReference type="RefSeq" id="WP_047855062.1">
    <property type="nucleotide sequence ID" value="NZ_CP011509.1"/>
</dbReference>
<evidence type="ECO:0000313" key="8">
    <source>
        <dbReference type="EMBL" id="AKJ00175.1"/>
    </source>
</evidence>
<dbReference type="GO" id="GO:0005886">
    <property type="term" value="C:plasma membrane"/>
    <property type="evidence" value="ECO:0007669"/>
    <property type="project" value="InterPro"/>
</dbReference>
<dbReference type="InterPro" id="IPR042425">
    <property type="entry name" value="APCDD1"/>
</dbReference>
<sequence length="204" mass="22012">MKTMNRLALTVATLGLAAGCATSGGASGTRVKTNELTGAWTSAVCESMPNPDGSKTYFKRNFDLTEKDWSLKFETFGDEGCTARLFTARFEGPYTLLKDSEKVEGATEGNFGFARHYMTAHVQPVADWFQGAKCGTGTWKVGEEQETSTTGCVFLRPVTACGTDHDIVKVEGNQLFFGKRPADGDMCTPDKRPTALTPVAVVRG</sequence>
<evidence type="ECO:0000256" key="3">
    <source>
        <dbReference type="ARBA" id="ARBA00022729"/>
    </source>
</evidence>
<dbReference type="Proteomes" id="UP000035579">
    <property type="component" value="Chromosome"/>
</dbReference>
<dbReference type="PANTHER" id="PTHR31021">
    <property type="entry name" value="ADENOMATOSIS POLYPOSIS COLI DOWN-REGULATED 1"/>
    <property type="match status" value="1"/>
</dbReference>
<dbReference type="EMBL" id="QUMU01000004">
    <property type="protein sequence ID" value="REG33127.1"/>
    <property type="molecule type" value="Genomic_DNA"/>
</dbReference>
<feature type="domain" description="APCDD1" evidence="7">
    <location>
        <begin position="19"/>
        <end position="199"/>
    </location>
</feature>
<dbReference type="EMBL" id="CP011509">
    <property type="protein sequence ID" value="AKJ00175.1"/>
    <property type="molecule type" value="Genomic_DNA"/>
</dbReference>
<keyword evidence="4" id="KW-0472">Membrane</keyword>
<name>A0AAC8Q322_9BACT</name>